<dbReference type="InterPro" id="IPR052580">
    <property type="entry name" value="Lipid_Hydrolase"/>
</dbReference>
<feature type="active site" description="Proton acceptor" evidence="2">
    <location>
        <position position="184"/>
    </location>
</feature>
<keyword evidence="1 2" id="KW-0443">Lipid metabolism</keyword>
<keyword evidence="2" id="KW-0442">Lipid degradation</keyword>
<feature type="short sequence motif" description="DGA/G" evidence="2">
    <location>
        <begin position="184"/>
        <end position="186"/>
    </location>
</feature>
<keyword evidence="5" id="KW-1185">Reference proteome</keyword>
<feature type="active site" description="Nucleophile" evidence="2">
    <location>
        <position position="39"/>
    </location>
</feature>
<sequence>MMNIDGVFSGGGIKGFALIGAYGVLEQRGFTFNRLAGTSAGAIMAALIAVGYTSKEIETLLDETDMKIFLDQRTTLLPFAIAKWLLLYWRMGMYRGNELEEWLGKKMADKGVYTFKDLPNGKLRLIASDLSTGRLIVLPDDLESYGIPKETFPVARAIRMSCGIPFFFEPIKLRSLSGENIIVDGGLLSNFPMWLFENKDKKKSRPVLGIKLSFNMEEQPKRVIKNGLSLFEALFSTMKDAHDARYISRKHEKDIIFIPIDESFSTEFFLSEEKKHALIEKGREKTIEFLKTWSF</sequence>
<name>A0ABU0D1D7_9BACI</name>
<evidence type="ECO:0000256" key="2">
    <source>
        <dbReference type="PROSITE-ProRule" id="PRU01161"/>
    </source>
</evidence>
<dbReference type="EMBL" id="JAUSUO010000001">
    <property type="protein sequence ID" value="MDQ0342189.1"/>
    <property type="molecule type" value="Genomic_DNA"/>
</dbReference>
<feature type="short sequence motif" description="GXSXG" evidence="2">
    <location>
        <begin position="37"/>
        <end position="41"/>
    </location>
</feature>
<dbReference type="SUPFAM" id="SSF52151">
    <property type="entry name" value="FabD/lysophospholipase-like"/>
    <property type="match status" value="1"/>
</dbReference>
<dbReference type="Gene3D" id="3.40.1090.10">
    <property type="entry name" value="Cytosolic phospholipase A2 catalytic domain"/>
    <property type="match status" value="2"/>
</dbReference>
<dbReference type="InterPro" id="IPR002641">
    <property type="entry name" value="PNPLA_dom"/>
</dbReference>
<dbReference type="PANTHER" id="PTHR46394">
    <property type="entry name" value="ANNEXIN"/>
    <property type="match status" value="1"/>
</dbReference>
<evidence type="ECO:0000313" key="4">
    <source>
        <dbReference type="EMBL" id="MDQ0342189.1"/>
    </source>
</evidence>
<feature type="domain" description="PNPLA" evidence="3">
    <location>
        <begin position="6"/>
        <end position="197"/>
    </location>
</feature>
<accession>A0ABU0D1D7</accession>
<evidence type="ECO:0000259" key="3">
    <source>
        <dbReference type="PROSITE" id="PS51635"/>
    </source>
</evidence>
<reference evidence="4 5" key="1">
    <citation type="submission" date="2023-07" db="EMBL/GenBank/DDBJ databases">
        <title>Genomic Encyclopedia of Type Strains, Phase IV (KMG-IV): sequencing the most valuable type-strain genomes for metagenomic binning, comparative biology and taxonomic classification.</title>
        <authorList>
            <person name="Goeker M."/>
        </authorList>
    </citation>
    <scope>NUCLEOTIDE SEQUENCE [LARGE SCALE GENOMIC DNA]</scope>
    <source>
        <strain evidence="4 5">DSM 27848</strain>
    </source>
</reference>
<dbReference type="PROSITE" id="PS51635">
    <property type="entry name" value="PNPLA"/>
    <property type="match status" value="1"/>
</dbReference>
<dbReference type="CDD" id="cd07207">
    <property type="entry name" value="Pat_ExoU_VipD_like"/>
    <property type="match status" value="1"/>
</dbReference>
<gene>
    <name evidence="4" type="ORF">J2S14_000982</name>
</gene>
<dbReference type="Proteomes" id="UP001232343">
    <property type="component" value="Unassembled WGS sequence"/>
</dbReference>
<comment type="caution">
    <text evidence="4">The sequence shown here is derived from an EMBL/GenBank/DDBJ whole genome shotgun (WGS) entry which is preliminary data.</text>
</comment>
<feature type="short sequence motif" description="GXGXXG" evidence="2">
    <location>
        <begin position="10"/>
        <end position="15"/>
    </location>
</feature>
<dbReference type="Pfam" id="PF01734">
    <property type="entry name" value="Patatin"/>
    <property type="match status" value="1"/>
</dbReference>
<evidence type="ECO:0000256" key="1">
    <source>
        <dbReference type="ARBA" id="ARBA00023098"/>
    </source>
</evidence>
<proteinExistence type="predicted"/>
<dbReference type="PANTHER" id="PTHR46394:SF1">
    <property type="entry name" value="PNPLA DOMAIN-CONTAINING PROTEIN"/>
    <property type="match status" value="1"/>
</dbReference>
<organism evidence="4 5">
    <name type="scientific">Lederbergia wuyishanensis</name>
    <dbReference type="NCBI Taxonomy" id="1347903"/>
    <lineage>
        <taxon>Bacteria</taxon>
        <taxon>Bacillati</taxon>
        <taxon>Bacillota</taxon>
        <taxon>Bacilli</taxon>
        <taxon>Bacillales</taxon>
        <taxon>Bacillaceae</taxon>
        <taxon>Lederbergia</taxon>
    </lineage>
</organism>
<dbReference type="InterPro" id="IPR016035">
    <property type="entry name" value="Acyl_Trfase/lysoPLipase"/>
</dbReference>
<evidence type="ECO:0000313" key="5">
    <source>
        <dbReference type="Proteomes" id="UP001232343"/>
    </source>
</evidence>
<protein>
    <submittedName>
        <fullName evidence="4">NTE family protein</fullName>
    </submittedName>
</protein>
<keyword evidence="2" id="KW-0378">Hydrolase</keyword>